<accession>A0A078A8G1</accession>
<feature type="compositionally biased region" description="Polar residues" evidence="1">
    <location>
        <begin position="436"/>
        <end position="449"/>
    </location>
</feature>
<evidence type="ECO:0000313" key="3">
    <source>
        <dbReference type="Proteomes" id="UP000039865"/>
    </source>
</evidence>
<feature type="compositionally biased region" description="Low complexity" evidence="1">
    <location>
        <begin position="421"/>
        <end position="435"/>
    </location>
</feature>
<organism evidence="2 3">
    <name type="scientific">Stylonychia lemnae</name>
    <name type="common">Ciliate</name>
    <dbReference type="NCBI Taxonomy" id="5949"/>
    <lineage>
        <taxon>Eukaryota</taxon>
        <taxon>Sar</taxon>
        <taxon>Alveolata</taxon>
        <taxon>Ciliophora</taxon>
        <taxon>Intramacronucleata</taxon>
        <taxon>Spirotrichea</taxon>
        <taxon>Stichotrichia</taxon>
        <taxon>Sporadotrichida</taxon>
        <taxon>Oxytrichidae</taxon>
        <taxon>Stylonychinae</taxon>
        <taxon>Stylonychia</taxon>
    </lineage>
</organism>
<gene>
    <name evidence="2" type="primary">Contig17743.g18872</name>
    <name evidence="2" type="ORF">STYLEM_7129</name>
</gene>
<evidence type="ECO:0000313" key="2">
    <source>
        <dbReference type="EMBL" id="CDW78156.1"/>
    </source>
</evidence>
<feature type="compositionally biased region" description="Polar residues" evidence="1">
    <location>
        <begin position="457"/>
        <end position="486"/>
    </location>
</feature>
<feature type="region of interest" description="Disordered" evidence="1">
    <location>
        <begin position="398"/>
        <end position="501"/>
    </location>
</feature>
<proteinExistence type="predicted"/>
<dbReference type="AlphaFoldDB" id="A0A078A8G1"/>
<dbReference type="EMBL" id="CCKQ01006818">
    <property type="protein sequence ID" value="CDW78156.1"/>
    <property type="molecule type" value="Genomic_DNA"/>
</dbReference>
<sequence length="648" mass="75595">MRELLNSAAQMSTKTFFSKLPMQRNIALLYDLQNKIKQSPDKNKQSDVNQNPKIDIRKIMFQNCNHQAFESVYKKYSPNKTNLQQQAHLNIHQSQFQQNNYLNYTNHSILDTFGSTRKTSRPGSQLNDVNAEIPSPFQREKVSLHNTSLDFATAAVSSLPINTQNNNIKMMQKFRLNNAKTEMRKSPSKRSKSPGSLQQKFGLKIAKHNIQFQRNYPEQISNNTTQNHSIYENERKSAFVQSQRGSIQQESGRLPNQFHKNRKVVSPHKQTSLQPMNKPDKLNSSSDILMQMNKTDSHDRLVIKHMRNNAKYFNSFRQSPQIYIRNNNQLMGQIGGPRNYLNMSPDFINQHNSPIKQSLKQGKPSEQNLEQIIINRLKDINYELFKVIPLDKLIQKAAKSNKKGNRSPPKRSQLITKKSRSTLNNSSLTTQSNITPSNGRATNDYSSVRDSNRNRTDLASNQNTADALFNINLNGNNHTQGSPYQNKRSKLHSGEQSPSRINEQKQAYLNDELFYQNSQAKDEFFQENANMDFKYDVQIMFDEYNKLLKEQTENLERQKTPTRKSVLSKKNEKLIYHQNHQEYMNDYISNFEQLYYQKLNTEKENSNAKRYQQSNDKEDQELEFNEFDAFDFQIISQKIQNQTRKQTK</sequence>
<protein>
    <submittedName>
        <fullName evidence="2">Uncharacterized protein</fullName>
    </submittedName>
</protein>
<reference evidence="2 3" key="1">
    <citation type="submission" date="2014-06" db="EMBL/GenBank/DDBJ databases">
        <authorList>
            <person name="Swart Estienne"/>
        </authorList>
    </citation>
    <scope>NUCLEOTIDE SEQUENCE [LARGE SCALE GENOMIC DNA]</scope>
    <source>
        <strain evidence="2 3">130c</strain>
    </source>
</reference>
<name>A0A078A8G1_STYLE</name>
<dbReference type="InParanoid" id="A0A078A8G1"/>
<dbReference type="Proteomes" id="UP000039865">
    <property type="component" value="Unassembled WGS sequence"/>
</dbReference>
<keyword evidence="3" id="KW-1185">Reference proteome</keyword>
<evidence type="ECO:0000256" key="1">
    <source>
        <dbReference type="SAM" id="MobiDB-lite"/>
    </source>
</evidence>
<feature type="compositionally biased region" description="Basic residues" evidence="1">
    <location>
        <begin position="399"/>
        <end position="409"/>
    </location>
</feature>